<evidence type="ECO:0000256" key="4">
    <source>
        <dbReference type="PIRSR" id="PIRSR000097-1"/>
    </source>
</evidence>
<dbReference type="EMBL" id="JBEHCU010005802">
    <property type="protein sequence ID" value="KAL1398705.1"/>
    <property type="molecule type" value="Genomic_DNA"/>
</dbReference>
<evidence type="ECO:0000256" key="5">
    <source>
        <dbReference type="PIRSR" id="PIRSR000097-2"/>
    </source>
</evidence>
<dbReference type="SUPFAM" id="SSF51430">
    <property type="entry name" value="NAD(P)-linked oxidoreductase"/>
    <property type="match status" value="1"/>
</dbReference>
<gene>
    <name evidence="8" type="ORF">pipiens_008751</name>
</gene>
<dbReference type="Pfam" id="PF00248">
    <property type="entry name" value="Aldo_ket_red"/>
    <property type="match status" value="1"/>
</dbReference>
<feature type="binding site" evidence="5">
    <location>
        <position position="102"/>
    </location>
    <ligand>
        <name>substrate</name>
    </ligand>
</feature>
<name>A0ABD1DHD4_CULPP</name>
<keyword evidence="3" id="KW-0560">Oxidoreductase</keyword>
<dbReference type="GO" id="GO:0016616">
    <property type="term" value="F:oxidoreductase activity, acting on the CH-OH group of donors, NAD or NADP as acceptor"/>
    <property type="evidence" value="ECO:0007669"/>
    <property type="project" value="UniProtKB-ARBA"/>
</dbReference>
<keyword evidence="2" id="KW-0521">NADP</keyword>
<organism evidence="8 9">
    <name type="scientific">Culex pipiens pipiens</name>
    <name type="common">Northern house mosquito</name>
    <dbReference type="NCBI Taxonomy" id="38569"/>
    <lineage>
        <taxon>Eukaryota</taxon>
        <taxon>Metazoa</taxon>
        <taxon>Ecdysozoa</taxon>
        <taxon>Arthropoda</taxon>
        <taxon>Hexapoda</taxon>
        <taxon>Insecta</taxon>
        <taxon>Pterygota</taxon>
        <taxon>Neoptera</taxon>
        <taxon>Endopterygota</taxon>
        <taxon>Diptera</taxon>
        <taxon>Nematocera</taxon>
        <taxon>Culicoidea</taxon>
        <taxon>Culicidae</taxon>
        <taxon>Culicinae</taxon>
        <taxon>Culicini</taxon>
        <taxon>Culex</taxon>
        <taxon>Culex</taxon>
    </lineage>
</organism>
<dbReference type="PANTHER" id="PTHR43827">
    <property type="entry name" value="2,5-DIKETO-D-GLUCONIC ACID REDUCTASE"/>
    <property type="match status" value="1"/>
</dbReference>
<dbReference type="Gene3D" id="3.20.20.100">
    <property type="entry name" value="NADP-dependent oxidoreductase domain"/>
    <property type="match status" value="1"/>
</dbReference>
<dbReference type="InterPro" id="IPR018170">
    <property type="entry name" value="Aldo/ket_reductase_CS"/>
</dbReference>
<dbReference type="PANTHER" id="PTHR43827:SF3">
    <property type="entry name" value="NADP-DEPENDENT OXIDOREDUCTASE DOMAIN-CONTAINING PROTEIN"/>
    <property type="match status" value="1"/>
</dbReference>
<feature type="active site" description="Proton donor" evidence="4">
    <location>
        <position position="46"/>
    </location>
</feature>
<dbReference type="PIRSF" id="PIRSF000097">
    <property type="entry name" value="AKR"/>
    <property type="match status" value="1"/>
</dbReference>
<evidence type="ECO:0000313" key="9">
    <source>
        <dbReference type="Proteomes" id="UP001562425"/>
    </source>
</evidence>
<keyword evidence="9" id="KW-1185">Reference proteome</keyword>
<reference evidence="8 9" key="1">
    <citation type="submission" date="2024-05" db="EMBL/GenBank/DDBJ databases">
        <title>Culex pipiens pipiens assembly and annotation.</title>
        <authorList>
            <person name="Alout H."/>
            <person name="Durand T."/>
        </authorList>
    </citation>
    <scope>NUCLEOTIDE SEQUENCE [LARGE SCALE GENOMIC DNA]</scope>
    <source>
        <strain evidence="8">HA-2024</strain>
        <tissue evidence="8">Whole body</tissue>
    </source>
</reference>
<proteinExistence type="inferred from homology"/>
<comment type="caution">
    <text evidence="8">The sequence shown here is derived from an EMBL/GenBank/DDBJ whole genome shotgun (WGS) entry which is preliminary data.</text>
</comment>
<dbReference type="PROSITE" id="PS00062">
    <property type="entry name" value="ALDOKETO_REDUCTASE_2"/>
    <property type="match status" value="1"/>
</dbReference>
<comment type="similarity">
    <text evidence="1">Belongs to the aldo/keto reductase family.</text>
</comment>
<feature type="site" description="Lowers pKa of active site Tyr" evidence="6">
    <location>
        <position position="69"/>
    </location>
</feature>
<accession>A0ABD1DHD4</accession>
<dbReference type="AlphaFoldDB" id="A0ABD1DHD4"/>
<dbReference type="Proteomes" id="UP001562425">
    <property type="component" value="Unassembled WGS sequence"/>
</dbReference>
<evidence type="ECO:0000256" key="1">
    <source>
        <dbReference type="ARBA" id="ARBA00007905"/>
    </source>
</evidence>
<evidence type="ECO:0000256" key="2">
    <source>
        <dbReference type="ARBA" id="ARBA00022857"/>
    </source>
</evidence>
<dbReference type="InterPro" id="IPR020471">
    <property type="entry name" value="AKR"/>
</dbReference>
<dbReference type="PROSITE" id="PS00798">
    <property type="entry name" value="ALDOKETO_REDUCTASE_1"/>
    <property type="match status" value="1"/>
</dbReference>
<feature type="domain" description="NADP-dependent oxidoreductase" evidence="7">
    <location>
        <begin position="13"/>
        <end position="268"/>
    </location>
</feature>
<dbReference type="PRINTS" id="PR00069">
    <property type="entry name" value="ALDKETRDTASE"/>
</dbReference>
<evidence type="ECO:0000259" key="7">
    <source>
        <dbReference type="Pfam" id="PF00248"/>
    </source>
</evidence>
<evidence type="ECO:0000256" key="3">
    <source>
        <dbReference type="ARBA" id="ARBA00023002"/>
    </source>
</evidence>
<dbReference type="InterPro" id="IPR023210">
    <property type="entry name" value="NADP_OxRdtase_dom"/>
</dbReference>
<evidence type="ECO:0000256" key="6">
    <source>
        <dbReference type="PIRSR" id="PIRSR000097-3"/>
    </source>
</evidence>
<dbReference type="PROSITE" id="PS00063">
    <property type="entry name" value="ALDOKETO_REDUCTASE_3"/>
    <property type="match status" value="1"/>
</dbReference>
<evidence type="ECO:0000313" key="8">
    <source>
        <dbReference type="EMBL" id="KAL1398705.1"/>
    </source>
</evidence>
<protein>
    <recommendedName>
        <fullName evidence="7">NADP-dependent oxidoreductase domain-containing protein</fullName>
    </recommendedName>
</protein>
<sequence length="291" mass="32155">MPTLNNGLPIPAMGLGTYKISNADGVRTLQLAHAAGYRLFDTASAYGNESTLGEALVGVDRADVFVVSKLGPAFHRPERVEEGVRGSLTRLGLEYVDLYLMHSPVGMVFGDEGLVDDGVSPVDTWLALEECYRKGLVRSIGVSNFSEAQLGAVLEGGGVRPAVHQFECSVGFREERMVRMCREEGVLVMAYRPLGKPRVELRKPDYLYEGTVVEVARELGKTPAQVALRFLIEEGFVPIPKSSNAERLKENLAVLDFKLDQETMERLRTSVVQHDRTATLDWLKGAKHYPF</sequence>
<dbReference type="InterPro" id="IPR036812">
    <property type="entry name" value="NAD(P)_OxRdtase_dom_sf"/>
</dbReference>